<keyword evidence="3" id="KW-0804">Transcription</keyword>
<name>E7G6B8_9FIRM</name>
<feature type="domain" description="SIS" evidence="5">
    <location>
        <begin position="116"/>
        <end position="256"/>
    </location>
</feature>
<dbReference type="AlphaFoldDB" id="E7G6B8"/>
<evidence type="ECO:0000313" key="7">
    <source>
        <dbReference type="Proteomes" id="UP000003157"/>
    </source>
</evidence>
<evidence type="ECO:0000313" key="6">
    <source>
        <dbReference type="EMBL" id="EFW06419.1"/>
    </source>
</evidence>
<dbReference type="GO" id="GO:1901135">
    <property type="term" value="P:carbohydrate derivative metabolic process"/>
    <property type="evidence" value="ECO:0007669"/>
    <property type="project" value="InterPro"/>
</dbReference>
<proteinExistence type="predicted"/>
<evidence type="ECO:0000256" key="2">
    <source>
        <dbReference type="ARBA" id="ARBA00023125"/>
    </source>
</evidence>
<protein>
    <recommendedName>
        <fullName evidence="8">RpiR family Transcriptional regulator</fullName>
    </recommendedName>
</protein>
<dbReference type="InterPro" id="IPR000281">
    <property type="entry name" value="HTH_RpiR"/>
</dbReference>
<dbReference type="InterPro" id="IPR036388">
    <property type="entry name" value="WH-like_DNA-bd_sf"/>
</dbReference>
<evidence type="ECO:0000256" key="3">
    <source>
        <dbReference type="ARBA" id="ARBA00023163"/>
    </source>
</evidence>
<dbReference type="STRING" id="100884.GCA_000269565_01402"/>
<dbReference type="SUPFAM" id="SSF46689">
    <property type="entry name" value="Homeodomain-like"/>
    <property type="match status" value="1"/>
</dbReference>
<evidence type="ECO:0000256" key="1">
    <source>
        <dbReference type="ARBA" id="ARBA00023015"/>
    </source>
</evidence>
<evidence type="ECO:0008006" key="8">
    <source>
        <dbReference type="Google" id="ProtNLM"/>
    </source>
</evidence>
<dbReference type="EMBL" id="ADKX01000003">
    <property type="protein sequence ID" value="EFW06419.1"/>
    <property type="molecule type" value="Genomic_DNA"/>
</dbReference>
<dbReference type="CDD" id="cd05013">
    <property type="entry name" value="SIS_RpiR"/>
    <property type="match status" value="1"/>
</dbReference>
<dbReference type="GO" id="GO:0003700">
    <property type="term" value="F:DNA-binding transcription factor activity"/>
    <property type="evidence" value="ECO:0007669"/>
    <property type="project" value="InterPro"/>
</dbReference>
<dbReference type="InterPro" id="IPR009057">
    <property type="entry name" value="Homeodomain-like_sf"/>
</dbReference>
<dbReference type="Gene3D" id="1.10.10.10">
    <property type="entry name" value="Winged helix-like DNA-binding domain superfamily/Winged helix DNA-binding domain"/>
    <property type="match status" value="1"/>
</dbReference>
<evidence type="ECO:0000259" key="4">
    <source>
        <dbReference type="PROSITE" id="PS51071"/>
    </source>
</evidence>
<keyword evidence="2" id="KW-0238">DNA-binding</keyword>
<dbReference type="Pfam" id="PF01380">
    <property type="entry name" value="SIS"/>
    <property type="match status" value="1"/>
</dbReference>
<accession>E7G6B8</accession>
<dbReference type="PANTHER" id="PTHR30514:SF1">
    <property type="entry name" value="HTH-TYPE TRANSCRIPTIONAL REGULATOR HEXR-RELATED"/>
    <property type="match status" value="1"/>
</dbReference>
<gene>
    <name evidence="6" type="ORF">HMPREF9488_00306</name>
</gene>
<reference evidence="6 7" key="1">
    <citation type="submission" date="2010-12" db="EMBL/GenBank/DDBJ databases">
        <title>The Genome Sequence of Coprobacillus sp. strain 29_1.</title>
        <authorList>
            <consortium name="The Broad Institute Genome Sequencing Platform"/>
            <person name="Earl A."/>
            <person name="Ward D."/>
            <person name="Feldgarden M."/>
            <person name="Gevers D."/>
            <person name="Daigneault M."/>
            <person name="Sibley C.D."/>
            <person name="White A."/>
            <person name="Strauss J."/>
            <person name="Allen-Vercoe E."/>
            <person name="Young S.K."/>
            <person name="Zeng Q."/>
            <person name="Gargeya S."/>
            <person name="Fitzgerald M."/>
            <person name="Haas B."/>
            <person name="Abouelleil A."/>
            <person name="Alvarado L."/>
            <person name="Arachchi H.M."/>
            <person name="Berlin A."/>
            <person name="Brown A."/>
            <person name="Chapman S.B."/>
            <person name="Chen Z."/>
            <person name="Dunbar C."/>
            <person name="Freedman E."/>
            <person name="Gearin G."/>
            <person name="Gellesch M."/>
            <person name="Goldberg J."/>
            <person name="Griggs A."/>
            <person name="Gujja S."/>
            <person name="Heilman E."/>
            <person name="Heiman D."/>
            <person name="Howarth C."/>
            <person name="Larson L."/>
            <person name="Lui A."/>
            <person name="MacDonald P.J.P."/>
            <person name="Mehta T."/>
            <person name="Montmayeur A."/>
            <person name="Murphy C."/>
            <person name="Neiman D."/>
            <person name="Pearson M."/>
            <person name="Priest M."/>
            <person name="Roberts A."/>
            <person name="Saif S."/>
            <person name="Shea T."/>
            <person name="Shenoy N."/>
            <person name="Sisk P."/>
            <person name="Stolte C."/>
            <person name="Sykes S."/>
            <person name="White J."/>
            <person name="Yandava C."/>
            <person name="Nusbaum C."/>
            <person name="Birren B."/>
        </authorList>
    </citation>
    <scope>NUCLEOTIDE SEQUENCE [LARGE SCALE GENOMIC DNA]</scope>
    <source>
        <strain evidence="6 7">29_1</strain>
    </source>
</reference>
<dbReference type="PROSITE" id="PS51464">
    <property type="entry name" value="SIS"/>
    <property type="match status" value="1"/>
</dbReference>
<dbReference type="HOGENOM" id="CLU_055769_0_3_9"/>
<comment type="caution">
    <text evidence="6">The sequence shown here is derived from an EMBL/GenBank/DDBJ whole genome shotgun (WGS) entry which is preliminary data.</text>
</comment>
<dbReference type="eggNOG" id="COG1737">
    <property type="taxonomic scope" value="Bacteria"/>
</dbReference>
<evidence type="ECO:0000259" key="5">
    <source>
        <dbReference type="PROSITE" id="PS51464"/>
    </source>
</evidence>
<sequence length="272" mass="30485">MKIMNNEIIIKIKSLFPDLTKSEKRVALYVNEHFHQIIYLSIGDLASQCEVGETTILRFCKHLGFSGYYEFKQQAILQIEKDGQQNTGHQNKTLGNIHTMVQETTQLLDDNKLTETAQIIIHSQTIYVFGSGFSGLTAKAVQMRLTSFGYKCIVADDKYLQVLAANVMGSEDVALGLSISGENSSTIESIDLAKRNGAKVIAITNHEESSLARLGDIVLLTAGKEMGREGSTLVTEMSQFIILEMLFEKLHELDKEKIEDMNYKVSYYIRGE</sequence>
<dbReference type="Pfam" id="PF01418">
    <property type="entry name" value="HTH_6"/>
    <property type="match status" value="1"/>
</dbReference>
<organism evidence="6 7">
    <name type="scientific">Coprobacillus cateniformis</name>
    <dbReference type="NCBI Taxonomy" id="100884"/>
    <lineage>
        <taxon>Bacteria</taxon>
        <taxon>Bacillati</taxon>
        <taxon>Bacillota</taxon>
        <taxon>Erysipelotrichia</taxon>
        <taxon>Erysipelotrichales</taxon>
        <taxon>Coprobacillaceae</taxon>
        <taxon>Coprobacillus</taxon>
    </lineage>
</organism>
<dbReference type="PROSITE" id="PS51071">
    <property type="entry name" value="HTH_RPIR"/>
    <property type="match status" value="1"/>
</dbReference>
<dbReference type="SUPFAM" id="SSF53697">
    <property type="entry name" value="SIS domain"/>
    <property type="match status" value="1"/>
</dbReference>
<dbReference type="InterPro" id="IPR035472">
    <property type="entry name" value="RpiR-like_SIS"/>
</dbReference>
<dbReference type="PANTHER" id="PTHR30514">
    <property type="entry name" value="GLUCOKINASE"/>
    <property type="match status" value="1"/>
</dbReference>
<feature type="domain" description="HTH rpiR-type" evidence="4">
    <location>
        <begin position="6"/>
        <end position="82"/>
    </location>
</feature>
<keyword evidence="7" id="KW-1185">Reference proteome</keyword>
<dbReference type="Proteomes" id="UP000003157">
    <property type="component" value="Unassembled WGS sequence"/>
</dbReference>
<keyword evidence="1" id="KW-0805">Transcription regulation</keyword>
<dbReference type="Gene3D" id="3.40.50.10490">
    <property type="entry name" value="Glucose-6-phosphate isomerase like protein, domain 1"/>
    <property type="match status" value="1"/>
</dbReference>
<dbReference type="InterPro" id="IPR046348">
    <property type="entry name" value="SIS_dom_sf"/>
</dbReference>
<dbReference type="InterPro" id="IPR047640">
    <property type="entry name" value="RpiR-like"/>
</dbReference>
<dbReference type="GO" id="GO:0003677">
    <property type="term" value="F:DNA binding"/>
    <property type="evidence" value="ECO:0007669"/>
    <property type="project" value="UniProtKB-KW"/>
</dbReference>
<dbReference type="GO" id="GO:0097367">
    <property type="term" value="F:carbohydrate derivative binding"/>
    <property type="evidence" value="ECO:0007669"/>
    <property type="project" value="InterPro"/>
</dbReference>
<dbReference type="InterPro" id="IPR001347">
    <property type="entry name" value="SIS_dom"/>
</dbReference>